<sequence>HDLELSRSITSICFDPPFRVLIDVVVIDLDSS</sequence>
<gene>
    <name evidence="1" type="ORF">S01H4_67452</name>
</gene>
<reference evidence="1" key="1">
    <citation type="journal article" date="2014" name="Front. Microbiol.">
        <title>High frequency of phylogenetically diverse reductive dehalogenase-homologous genes in deep subseafloor sedimentary metagenomes.</title>
        <authorList>
            <person name="Kawai M."/>
            <person name="Futagami T."/>
            <person name="Toyoda A."/>
            <person name="Takaki Y."/>
            <person name="Nishi S."/>
            <person name="Hori S."/>
            <person name="Arai W."/>
            <person name="Tsubouchi T."/>
            <person name="Morono Y."/>
            <person name="Uchiyama I."/>
            <person name="Ito T."/>
            <person name="Fujiyama A."/>
            <person name="Inagaki F."/>
            <person name="Takami H."/>
        </authorList>
    </citation>
    <scope>NUCLEOTIDE SEQUENCE</scope>
    <source>
        <strain evidence="1">Expedition CK06-06</strain>
    </source>
</reference>
<feature type="non-terminal residue" evidence="1">
    <location>
        <position position="1"/>
    </location>
</feature>
<name>X1FR23_9ZZZZ</name>
<accession>X1FR23</accession>
<evidence type="ECO:0000313" key="1">
    <source>
        <dbReference type="EMBL" id="GAH23218.1"/>
    </source>
</evidence>
<dbReference type="EMBL" id="BART01042447">
    <property type="protein sequence ID" value="GAH23218.1"/>
    <property type="molecule type" value="Genomic_DNA"/>
</dbReference>
<protein>
    <submittedName>
        <fullName evidence="1">Uncharacterized protein</fullName>
    </submittedName>
</protein>
<feature type="non-terminal residue" evidence="1">
    <location>
        <position position="32"/>
    </location>
</feature>
<comment type="caution">
    <text evidence="1">The sequence shown here is derived from an EMBL/GenBank/DDBJ whole genome shotgun (WGS) entry which is preliminary data.</text>
</comment>
<dbReference type="AlphaFoldDB" id="X1FR23"/>
<proteinExistence type="predicted"/>
<organism evidence="1">
    <name type="scientific">marine sediment metagenome</name>
    <dbReference type="NCBI Taxonomy" id="412755"/>
    <lineage>
        <taxon>unclassified sequences</taxon>
        <taxon>metagenomes</taxon>
        <taxon>ecological metagenomes</taxon>
    </lineage>
</organism>